<dbReference type="STRING" id="42155.A0A0R3Q6J5"/>
<proteinExistence type="predicted"/>
<protein>
    <submittedName>
        <fullName evidence="3">Long-chain-fatty-acid--CoA ligase</fullName>
    </submittedName>
</protein>
<organism evidence="3">
    <name type="scientific">Brugia timori</name>
    <dbReference type="NCBI Taxonomy" id="42155"/>
    <lineage>
        <taxon>Eukaryota</taxon>
        <taxon>Metazoa</taxon>
        <taxon>Ecdysozoa</taxon>
        <taxon>Nematoda</taxon>
        <taxon>Chromadorea</taxon>
        <taxon>Rhabditida</taxon>
        <taxon>Spirurina</taxon>
        <taxon>Spiruromorpha</taxon>
        <taxon>Filarioidea</taxon>
        <taxon>Onchocercidae</taxon>
        <taxon>Brugia</taxon>
    </lineage>
</organism>
<gene>
    <name evidence="1" type="ORF">BTMF_LOCUS1277</name>
</gene>
<dbReference type="WBParaSite" id="BTMF_0000194901-mRNA-1">
    <property type="protein sequence ID" value="BTMF_0000194901-mRNA-1"/>
    <property type="gene ID" value="BTMF_0000194901"/>
</dbReference>
<name>A0A0R3Q6J5_9BILA</name>
<evidence type="ECO:0000313" key="3">
    <source>
        <dbReference type="WBParaSite" id="BTMF_0000194901-mRNA-1"/>
    </source>
</evidence>
<reference evidence="3" key="1">
    <citation type="submission" date="2017-02" db="UniProtKB">
        <authorList>
            <consortium name="WormBaseParasite"/>
        </authorList>
    </citation>
    <scope>IDENTIFICATION</scope>
</reference>
<evidence type="ECO:0000313" key="2">
    <source>
        <dbReference type="Proteomes" id="UP000280834"/>
    </source>
</evidence>
<dbReference type="EMBL" id="UZAG01000900">
    <property type="protein sequence ID" value="VDO09859.1"/>
    <property type="molecule type" value="Genomic_DNA"/>
</dbReference>
<dbReference type="AlphaFoldDB" id="A0A0R3Q6J5"/>
<accession>A0A0R3Q6J5</accession>
<reference evidence="1 2" key="2">
    <citation type="submission" date="2018-11" db="EMBL/GenBank/DDBJ databases">
        <authorList>
            <consortium name="Pathogen Informatics"/>
        </authorList>
    </citation>
    <scope>NUCLEOTIDE SEQUENCE [LARGE SCALE GENOMIC DNA]</scope>
</reference>
<dbReference type="Proteomes" id="UP000280834">
    <property type="component" value="Unassembled WGS sequence"/>
</dbReference>
<evidence type="ECO:0000313" key="1">
    <source>
        <dbReference type="EMBL" id="VDO09859.1"/>
    </source>
</evidence>
<keyword evidence="2" id="KW-1185">Reference proteome</keyword>
<sequence>MCHNVEIVKEYQRRMEEHAMKNHLLKNELPGKIYLCDEIWTAETGLLTEAMKLKRRLIKEKYEQVIAQLYRDDSYKR</sequence>